<reference evidence="1 2" key="1">
    <citation type="submission" date="2018-05" db="EMBL/GenBank/DDBJ databases">
        <title>Complete genome sequence of Massilia oculi sp. nov. CCUG 43427T (=DSM 26321T), the type strain of M. oculi, and comparison with genome sequences of other Massilia strains.</title>
        <authorList>
            <person name="Zhu B."/>
        </authorList>
    </citation>
    <scope>NUCLEOTIDE SEQUENCE [LARGE SCALE GENOMIC DNA]</scope>
    <source>
        <strain evidence="1 2">CCUG 43427</strain>
    </source>
</reference>
<sequence length="173" mass="19740">MQGWPMLKDRWGATRQGPAMAVTMNVRTAKGQDMEGVQMQHEANEWIEVAAAADGVGEMVLSSRGVGGADVERDSPFRKVMKTWARWMTLADQQHSNGWANPQDVKEFMACGSAVEIMIDNLPRIQWWAVRKAFGIATVWRFPEHSYEQALEEAERTLSRAMQRNIATRRYFH</sequence>
<organism evidence="1 2">
    <name type="scientific">Massilia oculi</name>
    <dbReference type="NCBI Taxonomy" id="945844"/>
    <lineage>
        <taxon>Bacteria</taxon>
        <taxon>Pseudomonadati</taxon>
        <taxon>Pseudomonadota</taxon>
        <taxon>Betaproteobacteria</taxon>
        <taxon>Burkholderiales</taxon>
        <taxon>Oxalobacteraceae</taxon>
        <taxon>Telluria group</taxon>
        <taxon>Massilia</taxon>
    </lineage>
</organism>
<keyword evidence="2" id="KW-1185">Reference proteome</keyword>
<name>A0A2S2DGU4_9BURK</name>
<gene>
    <name evidence="1" type="ORF">DIR46_07520</name>
</gene>
<dbReference type="OrthoDB" id="8757985at2"/>
<dbReference type="KEGG" id="mtim:DIR46_07520"/>
<evidence type="ECO:0000313" key="2">
    <source>
        <dbReference type="Proteomes" id="UP000245820"/>
    </source>
</evidence>
<evidence type="ECO:0000313" key="1">
    <source>
        <dbReference type="EMBL" id="AWL04299.1"/>
    </source>
</evidence>
<dbReference type="Proteomes" id="UP000245820">
    <property type="component" value="Chromosome"/>
</dbReference>
<proteinExistence type="predicted"/>
<accession>A0A2S2DGU4</accession>
<dbReference type="EMBL" id="CP029343">
    <property type="protein sequence ID" value="AWL04299.1"/>
    <property type="molecule type" value="Genomic_DNA"/>
</dbReference>
<protein>
    <submittedName>
        <fullName evidence="1">Uncharacterized protein</fullName>
    </submittedName>
</protein>
<dbReference type="AlphaFoldDB" id="A0A2S2DGU4"/>